<proteinExistence type="predicted"/>
<evidence type="ECO:0000313" key="4">
    <source>
        <dbReference type="Proteomes" id="UP001278738"/>
    </source>
</evidence>
<dbReference type="RefSeq" id="WP_229973899.1">
    <property type="nucleotide sequence ID" value="NZ_CP087133.1"/>
</dbReference>
<evidence type="ECO:0000313" key="3">
    <source>
        <dbReference type="Proteomes" id="UP001270053"/>
    </source>
</evidence>
<dbReference type="EMBL" id="JAWXVG010000005">
    <property type="protein sequence ID" value="MDX6183040.1"/>
    <property type="molecule type" value="Genomic_DNA"/>
</dbReference>
<evidence type="ECO:0000313" key="1">
    <source>
        <dbReference type="EMBL" id="MDX6183040.1"/>
    </source>
</evidence>
<accession>A0AAJ2VXR5</accession>
<gene>
    <name evidence="1" type="ORF">SGQ18_12770</name>
    <name evidence="2" type="ORF">SGQ44_12025</name>
</gene>
<dbReference type="AlphaFoldDB" id="A0AAJ2VXR5"/>
<reference evidence="2 4" key="1">
    <citation type="submission" date="2023-11" db="EMBL/GenBank/DDBJ databases">
        <title>Unpublished Manusciprt.</title>
        <authorList>
            <person name="Saticioglu I.B."/>
            <person name="Ay H."/>
            <person name="Ajmi N."/>
            <person name="Altun S."/>
            <person name="Duman M."/>
        </authorList>
    </citation>
    <scope>NUCLEOTIDE SEQUENCE</scope>
    <source>
        <strain evidence="1 4">Fl-33</strain>
        <strain evidence="2">Fl-77</strain>
    </source>
</reference>
<keyword evidence="4" id="KW-1185">Reference proteome</keyword>
<name>A0AAJ2VXR5_9FLAO</name>
<sequence length="234" mass="27478">MRHTIWSIRHIDFNNDKMTDKLTELEKKMGELSGKSRLSVENLLVLPENFRKLHSFKIFGDNLLAIPANLITEGDDEEFEKPFSFLDSLEALKLFESEFRPEVPYDFIQIGNLYGSTEIVLLNKFKDTIHIFHVSDLSDKDWLKYKLEKGICDLESFIDSLQVQTVCCLMDPNDYSKWDICEIRNNEIFTGAGLLKFTDKKTAYKEYKRFIEKSLERGFQIHYAPKKILNELEQ</sequence>
<comment type="caution">
    <text evidence="2">The sequence shown here is derived from an EMBL/GenBank/DDBJ whole genome shotgun (WGS) entry which is preliminary data.</text>
</comment>
<dbReference type="EMBL" id="JAWXVH010000005">
    <property type="protein sequence ID" value="MDX6186493.1"/>
    <property type="molecule type" value="Genomic_DNA"/>
</dbReference>
<protein>
    <submittedName>
        <fullName evidence="2">Uncharacterized protein</fullName>
    </submittedName>
</protein>
<dbReference type="Proteomes" id="UP001270053">
    <property type="component" value="Unassembled WGS sequence"/>
</dbReference>
<evidence type="ECO:0000313" key="2">
    <source>
        <dbReference type="EMBL" id="MDX6186493.1"/>
    </source>
</evidence>
<dbReference type="Proteomes" id="UP001278738">
    <property type="component" value="Unassembled WGS sequence"/>
</dbReference>
<organism evidence="2 3">
    <name type="scientific">Flavobacterium flavipigmentatum</name>
    <dbReference type="NCBI Taxonomy" id="2893884"/>
    <lineage>
        <taxon>Bacteria</taxon>
        <taxon>Pseudomonadati</taxon>
        <taxon>Bacteroidota</taxon>
        <taxon>Flavobacteriia</taxon>
        <taxon>Flavobacteriales</taxon>
        <taxon>Flavobacteriaceae</taxon>
        <taxon>Flavobacterium</taxon>
    </lineage>
</organism>